<proteinExistence type="predicted"/>
<dbReference type="AlphaFoldDB" id="A0A7W7CGN4"/>
<dbReference type="Proteomes" id="UP000533598">
    <property type="component" value="Unassembled WGS sequence"/>
</dbReference>
<sequence>MASQNIGQVVKVYRKESKPPVSQMLLGEALGGLSQSQVSRLESEGSYKPVRELQSIAVMIGMPWEIAWFAPPPQLQRGMSAQAPWGASNMDFSGFRNCSPTSTDVAMFSQREDELQQKTEALDHLTARSARLPRRAAEYDPENLKHFVSIRTTLVRADALMGPRTAMSYVTQEVRNLSALVKTVPEALRPGIYEVAAAFAELAGWLADDLGNPKDGAEWSNTALRWAHAANSPELVAYVLARQAQQAASGGEHADAVALAKSAAATGGVPGRVAAMALQQQARGHAAEGDERAMMRALEMAHQARTSKSSSPSGRFDLANYCTLPYLHSHEGACWTALGQYDRAVAAYDEALAHWSPDYRREEGLLLAQKAGALAAGGEAEYAAATARQSLNLMESTGSARTLAVLLEVDKVLDKIPTKDGEVALFQHELTTRRPAQLNTPKDSPPDDRSHPH</sequence>
<keyword evidence="3" id="KW-1185">Reference proteome</keyword>
<dbReference type="EMBL" id="JACHMH010000001">
    <property type="protein sequence ID" value="MBB4679428.1"/>
    <property type="molecule type" value="Genomic_DNA"/>
</dbReference>
<feature type="region of interest" description="Disordered" evidence="1">
    <location>
        <begin position="430"/>
        <end position="453"/>
    </location>
</feature>
<evidence type="ECO:0000256" key="1">
    <source>
        <dbReference type="SAM" id="MobiDB-lite"/>
    </source>
</evidence>
<dbReference type="RefSeq" id="WP_185005181.1">
    <property type="nucleotide sequence ID" value="NZ_BAAAUI010000001.1"/>
</dbReference>
<dbReference type="SUPFAM" id="SSF48452">
    <property type="entry name" value="TPR-like"/>
    <property type="match status" value="1"/>
</dbReference>
<gene>
    <name evidence="2" type="ORF">HNR67_005546</name>
</gene>
<evidence type="ECO:0000313" key="2">
    <source>
        <dbReference type="EMBL" id="MBB4679428.1"/>
    </source>
</evidence>
<name>A0A7W7CGN4_9PSEU</name>
<dbReference type="InterPro" id="IPR011990">
    <property type="entry name" value="TPR-like_helical_dom_sf"/>
</dbReference>
<accession>A0A7W7CGN4</accession>
<protein>
    <submittedName>
        <fullName evidence="2">Tetratricopeptide (TPR) repeat protein</fullName>
    </submittedName>
</protein>
<reference evidence="2 3" key="1">
    <citation type="submission" date="2020-08" db="EMBL/GenBank/DDBJ databases">
        <title>Sequencing the genomes of 1000 actinobacteria strains.</title>
        <authorList>
            <person name="Klenk H.-P."/>
        </authorList>
    </citation>
    <scope>NUCLEOTIDE SEQUENCE [LARGE SCALE GENOMIC DNA]</scope>
    <source>
        <strain evidence="2 3">DSM 44230</strain>
    </source>
</reference>
<comment type="caution">
    <text evidence="2">The sequence shown here is derived from an EMBL/GenBank/DDBJ whole genome shotgun (WGS) entry which is preliminary data.</text>
</comment>
<organism evidence="2 3">
    <name type="scientific">Crossiella cryophila</name>
    <dbReference type="NCBI Taxonomy" id="43355"/>
    <lineage>
        <taxon>Bacteria</taxon>
        <taxon>Bacillati</taxon>
        <taxon>Actinomycetota</taxon>
        <taxon>Actinomycetes</taxon>
        <taxon>Pseudonocardiales</taxon>
        <taxon>Pseudonocardiaceae</taxon>
        <taxon>Crossiella</taxon>
    </lineage>
</organism>
<dbReference type="PROSITE" id="PS50096">
    <property type="entry name" value="IQ"/>
    <property type="match status" value="1"/>
</dbReference>
<evidence type="ECO:0000313" key="3">
    <source>
        <dbReference type="Proteomes" id="UP000533598"/>
    </source>
</evidence>
<feature type="compositionally biased region" description="Basic and acidic residues" evidence="1">
    <location>
        <begin position="444"/>
        <end position="453"/>
    </location>
</feature>